<feature type="region of interest" description="Disordered" evidence="1">
    <location>
        <begin position="64"/>
        <end position="84"/>
    </location>
</feature>
<dbReference type="EMBL" id="PJNI01000016">
    <property type="protein sequence ID" value="PKR79946.1"/>
    <property type="molecule type" value="Genomic_DNA"/>
</dbReference>
<organism evidence="2 3">
    <name type="scientific">Brumimicrobium salinarum</name>
    <dbReference type="NCBI Taxonomy" id="2058658"/>
    <lineage>
        <taxon>Bacteria</taxon>
        <taxon>Pseudomonadati</taxon>
        <taxon>Bacteroidota</taxon>
        <taxon>Flavobacteriia</taxon>
        <taxon>Flavobacteriales</taxon>
        <taxon>Crocinitomicaceae</taxon>
        <taxon>Brumimicrobium</taxon>
    </lineage>
</organism>
<gene>
    <name evidence="2" type="ORF">CW751_12755</name>
</gene>
<evidence type="ECO:0000313" key="2">
    <source>
        <dbReference type="EMBL" id="PKR79946.1"/>
    </source>
</evidence>
<dbReference type="Proteomes" id="UP000236654">
    <property type="component" value="Unassembled WGS sequence"/>
</dbReference>
<sequence length="84" mass="9749">MCKTVFISKSTDKPINYPKIRNAYNQHVEGFDVTVDGEAVENRGFDSAQPPIFRERALKRREILGRETSEREKGRGRGLLKRKR</sequence>
<dbReference type="AlphaFoldDB" id="A0A2I0R037"/>
<evidence type="ECO:0000256" key="1">
    <source>
        <dbReference type="SAM" id="MobiDB-lite"/>
    </source>
</evidence>
<reference evidence="2 3" key="1">
    <citation type="submission" date="2017-12" db="EMBL/GenBank/DDBJ databases">
        <title>The draft genome sequence of Brumimicrobium saltpan LHR20.</title>
        <authorList>
            <person name="Do Z.-J."/>
            <person name="Luo H.-R."/>
        </authorList>
    </citation>
    <scope>NUCLEOTIDE SEQUENCE [LARGE SCALE GENOMIC DNA]</scope>
    <source>
        <strain evidence="2 3">LHR20</strain>
    </source>
</reference>
<name>A0A2I0R037_9FLAO</name>
<comment type="caution">
    <text evidence="2">The sequence shown here is derived from an EMBL/GenBank/DDBJ whole genome shotgun (WGS) entry which is preliminary data.</text>
</comment>
<feature type="compositionally biased region" description="Basic and acidic residues" evidence="1">
    <location>
        <begin position="64"/>
        <end position="75"/>
    </location>
</feature>
<evidence type="ECO:0000313" key="3">
    <source>
        <dbReference type="Proteomes" id="UP000236654"/>
    </source>
</evidence>
<keyword evidence="3" id="KW-1185">Reference proteome</keyword>
<proteinExistence type="predicted"/>
<protein>
    <submittedName>
        <fullName evidence="2">Uncharacterized protein</fullName>
    </submittedName>
</protein>
<accession>A0A2I0R037</accession>
<dbReference type="RefSeq" id="WP_101335416.1">
    <property type="nucleotide sequence ID" value="NZ_PJNI01000016.1"/>
</dbReference>